<proteinExistence type="predicted"/>
<dbReference type="AlphaFoldDB" id="A0AA88KXH2"/>
<gene>
    <name evidence="2" type="ORF">QYM36_015573</name>
</gene>
<sequence>WIRKEICLEDEEFNTCKCSKYKEDIKYISVLLGLLIVCLIISNTFFFIRNRRLTNTIQYLTLDQDQPPENISATPSANIENEENSTAAKAMVTRDDVSLLQ</sequence>
<comment type="caution">
    <text evidence="2">The sequence shown here is derived from an EMBL/GenBank/DDBJ whole genome shotgun (WGS) entry which is preliminary data.</text>
</comment>
<evidence type="ECO:0000313" key="2">
    <source>
        <dbReference type="EMBL" id="KAK2707937.1"/>
    </source>
</evidence>
<feature type="transmembrane region" description="Helical" evidence="1">
    <location>
        <begin position="27"/>
        <end position="48"/>
    </location>
</feature>
<protein>
    <submittedName>
        <fullName evidence="2">Uncharacterized protein</fullName>
    </submittedName>
</protein>
<keyword evidence="1" id="KW-0812">Transmembrane</keyword>
<keyword evidence="1" id="KW-0472">Membrane</keyword>
<feature type="non-terminal residue" evidence="2">
    <location>
        <position position="101"/>
    </location>
</feature>
<name>A0AA88KXH2_ARTSF</name>
<evidence type="ECO:0000256" key="1">
    <source>
        <dbReference type="SAM" id="Phobius"/>
    </source>
</evidence>
<accession>A0AA88KXH2</accession>
<evidence type="ECO:0000313" key="3">
    <source>
        <dbReference type="Proteomes" id="UP001187531"/>
    </source>
</evidence>
<reference evidence="2" key="1">
    <citation type="submission" date="2023-07" db="EMBL/GenBank/DDBJ databases">
        <title>Chromosome-level genome assembly of Artemia franciscana.</title>
        <authorList>
            <person name="Jo E."/>
        </authorList>
    </citation>
    <scope>NUCLEOTIDE SEQUENCE</scope>
    <source>
        <tissue evidence="2">Whole body</tissue>
    </source>
</reference>
<dbReference type="Proteomes" id="UP001187531">
    <property type="component" value="Unassembled WGS sequence"/>
</dbReference>
<keyword evidence="3" id="KW-1185">Reference proteome</keyword>
<keyword evidence="1" id="KW-1133">Transmembrane helix</keyword>
<dbReference type="EMBL" id="JAVRJZ010000019">
    <property type="protein sequence ID" value="KAK2707937.1"/>
    <property type="molecule type" value="Genomic_DNA"/>
</dbReference>
<organism evidence="2 3">
    <name type="scientific">Artemia franciscana</name>
    <name type="common">Brine shrimp</name>
    <name type="synonym">Artemia sanfranciscana</name>
    <dbReference type="NCBI Taxonomy" id="6661"/>
    <lineage>
        <taxon>Eukaryota</taxon>
        <taxon>Metazoa</taxon>
        <taxon>Ecdysozoa</taxon>
        <taxon>Arthropoda</taxon>
        <taxon>Crustacea</taxon>
        <taxon>Branchiopoda</taxon>
        <taxon>Anostraca</taxon>
        <taxon>Artemiidae</taxon>
        <taxon>Artemia</taxon>
    </lineage>
</organism>